<reference evidence="2 5" key="1">
    <citation type="submission" date="2016-02" db="EMBL/GenBank/DDBJ databases">
        <authorList>
            <person name="Teng J.L."/>
            <person name="Tang Y."/>
            <person name="Huang Y."/>
            <person name="Guo F."/>
            <person name="Wei W."/>
            <person name="Chen J.H."/>
            <person name="Wong S.Y."/>
            <person name="Lau S.K."/>
            <person name="Woo P.C."/>
        </authorList>
    </citation>
    <scope>NUCLEOTIDE SEQUENCE [LARGE SCALE GENOMIC DNA]</scope>
    <source>
        <strain evidence="2 5">JCM 13375</strain>
    </source>
</reference>
<comment type="caution">
    <text evidence="3">The sequence shown here is derived from an EMBL/GenBank/DDBJ whole genome shotgun (WGS) entry which is preliminary data.</text>
</comment>
<reference evidence="3" key="2">
    <citation type="submission" date="2016-02" db="EMBL/GenBank/DDBJ databases">
        <authorList>
            <person name="Teng J.L."/>
            <person name="Yang Y."/>
            <person name="Huang Y."/>
            <person name="Guo F."/>
            <person name="Wei W."/>
            <person name="Chen J.H."/>
            <person name="Wong S.Y."/>
            <person name="Lau S.K."/>
            <person name="Woo P.C."/>
        </authorList>
    </citation>
    <scope>NUCLEOTIDE SEQUENCE</scope>
    <source>
        <strain evidence="3">JCM 15929</strain>
    </source>
</reference>
<sequence length="100" mass="11546">MPAQAWVTLIVGLVAAIGVVATWRQKVEADRRAEWWRRVSWAFDHVLSGDDQRVTFGWTILIRLRESRLATRDDRAVFGFLADDWIINDNEDEQAEGGYL</sequence>
<keyword evidence="1" id="KW-0812">Transmembrane</keyword>
<dbReference type="Proteomes" id="UP000070409">
    <property type="component" value="Unassembled WGS sequence"/>
</dbReference>
<keyword evidence="1" id="KW-0472">Membrane</keyword>
<dbReference type="OrthoDB" id="4479226at2"/>
<name>A0A138A7Q9_9ACTN</name>
<dbReference type="EMBL" id="LSRF01000056">
    <property type="protein sequence ID" value="KXP06455.1"/>
    <property type="molecule type" value="Genomic_DNA"/>
</dbReference>
<evidence type="ECO:0000313" key="3">
    <source>
        <dbReference type="EMBL" id="KXP06455.1"/>
    </source>
</evidence>
<dbReference type="Proteomes" id="UP000070258">
    <property type="component" value="Unassembled WGS sequence"/>
</dbReference>
<protein>
    <submittedName>
        <fullName evidence="3">Uncharacterized protein</fullName>
    </submittedName>
</protein>
<evidence type="ECO:0000313" key="4">
    <source>
        <dbReference type="Proteomes" id="UP000070258"/>
    </source>
</evidence>
<dbReference type="AlphaFoldDB" id="A0A138A7Q9"/>
<proteinExistence type="predicted"/>
<organism evidence="3 4">
    <name type="scientific">Tsukamurella pseudospumae</name>
    <dbReference type="NCBI Taxonomy" id="239498"/>
    <lineage>
        <taxon>Bacteria</taxon>
        <taxon>Bacillati</taxon>
        <taxon>Actinomycetota</taxon>
        <taxon>Actinomycetes</taxon>
        <taxon>Mycobacteriales</taxon>
        <taxon>Tsukamurellaceae</taxon>
        <taxon>Tsukamurella</taxon>
    </lineage>
</organism>
<evidence type="ECO:0000256" key="1">
    <source>
        <dbReference type="SAM" id="Phobius"/>
    </source>
</evidence>
<evidence type="ECO:0000313" key="2">
    <source>
        <dbReference type="EMBL" id="KXO99190.1"/>
    </source>
</evidence>
<keyword evidence="5" id="KW-1185">Reference proteome</keyword>
<dbReference type="EMBL" id="LSRE01000010">
    <property type="protein sequence ID" value="KXO99190.1"/>
    <property type="molecule type" value="Genomic_DNA"/>
</dbReference>
<feature type="transmembrane region" description="Helical" evidence="1">
    <location>
        <begin position="6"/>
        <end position="23"/>
    </location>
</feature>
<gene>
    <name evidence="3" type="ORF">AXK60_10210</name>
    <name evidence="2" type="ORF">AXK61_18140</name>
</gene>
<keyword evidence="1" id="KW-1133">Transmembrane helix</keyword>
<dbReference type="RefSeq" id="WP_068572048.1">
    <property type="nucleotide sequence ID" value="NZ_LSRE01000010.1"/>
</dbReference>
<evidence type="ECO:0000313" key="5">
    <source>
        <dbReference type="Proteomes" id="UP000070409"/>
    </source>
</evidence>
<reference evidence="4" key="3">
    <citation type="submission" date="2016-02" db="EMBL/GenBank/DDBJ databases">
        <authorList>
            <person name="Wen L."/>
            <person name="He K."/>
            <person name="Yang H."/>
        </authorList>
    </citation>
    <scope>NUCLEOTIDE SEQUENCE [LARGE SCALE GENOMIC DNA]</scope>
    <source>
        <strain evidence="4">JCM 15929</strain>
    </source>
</reference>
<accession>A0A138A7Q9</accession>